<dbReference type="GeneID" id="54560213"/>
<organism evidence="2 3">
    <name type="scientific">Zasmidium cellare ATCC 36951</name>
    <dbReference type="NCBI Taxonomy" id="1080233"/>
    <lineage>
        <taxon>Eukaryota</taxon>
        <taxon>Fungi</taxon>
        <taxon>Dikarya</taxon>
        <taxon>Ascomycota</taxon>
        <taxon>Pezizomycotina</taxon>
        <taxon>Dothideomycetes</taxon>
        <taxon>Dothideomycetidae</taxon>
        <taxon>Mycosphaerellales</taxon>
        <taxon>Mycosphaerellaceae</taxon>
        <taxon>Zasmidium</taxon>
    </lineage>
</organism>
<evidence type="ECO:0000313" key="2">
    <source>
        <dbReference type="EMBL" id="KAF2166052.1"/>
    </source>
</evidence>
<dbReference type="Proteomes" id="UP000799537">
    <property type="component" value="Unassembled WGS sequence"/>
</dbReference>
<sequence>MPSTIRTTHCQLEGMITKPPKKRTLHAQARKNRKNRGLLKDVVVKVHKVPKSVKNMQFQHDRAQKPVLNSKPPPSSTAAQPASSTASRKRKSASESGSNQEAPANKKLKAEHTTTAAAPSSSDTAAASPNATSTISRKRKADDVDEEPASKKLKTATTDAGDKKPQVPTKSPYILKDNGTHRTCFLDLAAELRNKIYTQAMDERLNINPRQAWGNEHPLQRTCKLIRSESNLLFHYVTSFQTNKLKHAFMFLHSRTREQKRSLASLRVSVPTATRADEHTLRSARRALYGFKRTFNRKGVQDTVVQMQLPVYDPNHDKTESQWVSVKELPLYEMMAGRRRNGRGGWERIQVTVKRPDDNQS</sequence>
<evidence type="ECO:0000256" key="1">
    <source>
        <dbReference type="SAM" id="MobiDB-lite"/>
    </source>
</evidence>
<name>A0A6A6CJC0_ZASCE</name>
<feature type="compositionally biased region" description="Low complexity" evidence="1">
    <location>
        <begin position="76"/>
        <end position="86"/>
    </location>
</feature>
<feature type="compositionally biased region" description="Low complexity" evidence="1">
    <location>
        <begin position="113"/>
        <end position="135"/>
    </location>
</feature>
<feature type="compositionally biased region" description="Basic residues" evidence="1">
    <location>
        <begin position="19"/>
        <end position="37"/>
    </location>
</feature>
<dbReference type="OrthoDB" id="5314997at2759"/>
<feature type="region of interest" description="Disordered" evidence="1">
    <location>
        <begin position="18"/>
        <end position="175"/>
    </location>
</feature>
<dbReference type="RefSeq" id="XP_033666941.1">
    <property type="nucleotide sequence ID" value="XM_033806941.1"/>
</dbReference>
<gene>
    <name evidence="2" type="ORF">M409DRAFT_23780</name>
</gene>
<evidence type="ECO:0000313" key="3">
    <source>
        <dbReference type="Proteomes" id="UP000799537"/>
    </source>
</evidence>
<protein>
    <submittedName>
        <fullName evidence="2">Uncharacterized protein</fullName>
    </submittedName>
</protein>
<dbReference type="AlphaFoldDB" id="A0A6A6CJC0"/>
<accession>A0A6A6CJC0</accession>
<proteinExistence type="predicted"/>
<reference evidence="2" key="1">
    <citation type="journal article" date="2020" name="Stud. Mycol.">
        <title>101 Dothideomycetes genomes: a test case for predicting lifestyles and emergence of pathogens.</title>
        <authorList>
            <person name="Haridas S."/>
            <person name="Albert R."/>
            <person name="Binder M."/>
            <person name="Bloem J."/>
            <person name="Labutti K."/>
            <person name="Salamov A."/>
            <person name="Andreopoulos B."/>
            <person name="Baker S."/>
            <person name="Barry K."/>
            <person name="Bills G."/>
            <person name="Bluhm B."/>
            <person name="Cannon C."/>
            <person name="Castanera R."/>
            <person name="Culley D."/>
            <person name="Daum C."/>
            <person name="Ezra D."/>
            <person name="Gonzalez J."/>
            <person name="Henrissat B."/>
            <person name="Kuo A."/>
            <person name="Liang C."/>
            <person name="Lipzen A."/>
            <person name="Lutzoni F."/>
            <person name="Magnuson J."/>
            <person name="Mondo S."/>
            <person name="Nolan M."/>
            <person name="Ohm R."/>
            <person name="Pangilinan J."/>
            <person name="Park H.-J."/>
            <person name="Ramirez L."/>
            <person name="Alfaro M."/>
            <person name="Sun H."/>
            <person name="Tritt A."/>
            <person name="Yoshinaga Y."/>
            <person name="Zwiers L.-H."/>
            <person name="Turgeon B."/>
            <person name="Goodwin S."/>
            <person name="Spatafora J."/>
            <person name="Crous P."/>
            <person name="Grigoriev I."/>
        </authorList>
    </citation>
    <scope>NUCLEOTIDE SEQUENCE</scope>
    <source>
        <strain evidence="2">ATCC 36951</strain>
    </source>
</reference>
<dbReference type="EMBL" id="ML993598">
    <property type="protein sequence ID" value="KAF2166052.1"/>
    <property type="molecule type" value="Genomic_DNA"/>
</dbReference>
<keyword evidence="3" id="KW-1185">Reference proteome</keyword>